<evidence type="ECO:0000313" key="5">
    <source>
        <dbReference type="Proteomes" id="UP000234323"/>
    </source>
</evidence>
<organism evidence="4 5">
    <name type="scientific">Rhizophagus irregularis</name>
    <dbReference type="NCBI Taxonomy" id="588596"/>
    <lineage>
        <taxon>Eukaryota</taxon>
        <taxon>Fungi</taxon>
        <taxon>Fungi incertae sedis</taxon>
        <taxon>Mucoromycota</taxon>
        <taxon>Glomeromycotina</taxon>
        <taxon>Glomeromycetes</taxon>
        <taxon>Glomerales</taxon>
        <taxon>Glomeraceae</taxon>
        <taxon>Rhizophagus</taxon>
    </lineage>
</organism>
<dbReference type="AlphaFoldDB" id="A0A2I1H205"/>
<protein>
    <recommendedName>
        <fullName evidence="6">Galactose oxidase</fullName>
    </recommendedName>
</protein>
<evidence type="ECO:0000256" key="3">
    <source>
        <dbReference type="SAM" id="MobiDB-lite"/>
    </source>
</evidence>
<evidence type="ECO:0008006" key="6">
    <source>
        <dbReference type="Google" id="ProtNLM"/>
    </source>
</evidence>
<feature type="region of interest" description="Disordered" evidence="3">
    <location>
        <begin position="160"/>
        <end position="192"/>
    </location>
</feature>
<evidence type="ECO:0000256" key="1">
    <source>
        <dbReference type="ARBA" id="ARBA00022441"/>
    </source>
</evidence>
<dbReference type="Proteomes" id="UP000234323">
    <property type="component" value="Unassembled WGS sequence"/>
</dbReference>
<accession>A0A2I1H205</accession>
<keyword evidence="5" id="KW-1185">Reference proteome</keyword>
<feature type="compositionally biased region" description="Low complexity" evidence="3">
    <location>
        <begin position="166"/>
        <end position="179"/>
    </location>
</feature>
<dbReference type="VEuPathDB" id="FungiDB:FUN_025054"/>
<dbReference type="SUPFAM" id="SSF50965">
    <property type="entry name" value="Galactose oxidase, central domain"/>
    <property type="match status" value="1"/>
</dbReference>
<dbReference type="Gene3D" id="2.120.10.80">
    <property type="entry name" value="Kelch-type beta propeller"/>
    <property type="match status" value="1"/>
</dbReference>
<dbReference type="InterPro" id="IPR015915">
    <property type="entry name" value="Kelch-typ_b-propeller"/>
</dbReference>
<reference evidence="4 5" key="1">
    <citation type="submission" date="2015-10" db="EMBL/GenBank/DDBJ databases">
        <title>Genome analyses suggest a sexual origin of heterokaryosis in a supposedly ancient asexual fungus.</title>
        <authorList>
            <person name="Ropars J."/>
            <person name="Sedzielewska K."/>
            <person name="Noel J."/>
            <person name="Charron P."/>
            <person name="Farinelli L."/>
            <person name="Marton T."/>
            <person name="Kruger M."/>
            <person name="Pelin A."/>
            <person name="Brachmann A."/>
            <person name="Corradi N."/>
        </authorList>
    </citation>
    <scope>NUCLEOTIDE SEQUENCE [LARGE SCALE GENOMIC DNA]</scope>
    <source>
        <strain evidence="4 5">A4</strain>
    </source>
</reference>
<dbReference type="VEuPathDB" id="FungiDB:RhiirFUN_023732"/>
<dbReference type="InterPro" id="IPR011043">
    <property type="entry name" value="Gal_Oxase/kelch_b-propeller"/>
</dbReference>
<evidence type="ECO:0000313" key="4">
    <source>
        <dbReference type="EMBL" id="PKY52910.1"/>
    </source>
</evidence>
<gene>
    <name evidence="4" type="ORF">RhiirA4_497746</name>
</gene>
<name>A0A2I1H205_9GLOM</name>
<evidence type="ECO:0000256" key="2">
    <source>
        <dbReference type="ARBA" id="ARBA00022737"/>
    </source>
</evidence>
<dbReference type="VEuPathDB" id="FungiDB:RhiirA1_400141"/>
<dbReference type="Pfam" id="PF24681">
    <property type="entry name" value="Kelch_KLHDC2_KLHL20_DRC7"/>
    <property type="match status" value="1"/>
</dbReference>
<keyword evidence="2" id="KW-0677">Repeat</keyword>
<comment type="caution">
    <text evidence="4">The sequence shown here is derived from an EMBL/GenBank/DDBJ whole genome shotgun (WGS) entry which is preliminary data.</text>
</comment>
<dbReference type="PANTHER" id="PTHR46093:SF18">
    <property type="entry name" value="FIBRONECTIN TYPE-III DOMAIN-CONTAINING PROTEIN"/>
    <property type="match status" value="1"/>
</dbReference>
<dbReference type="PANTHER" id="PTHR46093">
    <property type="entry name" value="ACYL-COA-BINDING DOMAIN-CONTAINING PROTEIN 5"/>
    <property type="match status" value="1"/>
</dbReference>
<keyword evidence="1" id="KW-0880">Kelch repeat</keyword>
<dbReference type="EMBL" id="LLXI01001290">
    <property type="protein sequence ID" value="PKY52910.1"/>
    <property type="molecule type" value="Genomic_DNA"/>
</dbReference>
<sequence>MGTTTGGDTGDVVSYDINLIITKGVPLKLSEVYIYDTINDSWDTKITSGNIPSNRGAFSTVLGLDGQRIIIFGGYFANPGYLDTTLYVLDLSNYNWYIPKVSGKIPRPRVFHKANVIGKYMVISFGKGYNKALESDILLLDISNNEEYIWTTIFDPKMPSPPPSSSPLSTLPSSSSSPSPSSPSSPPNNSGNIAIAVVEINNDEQEIIQIPRNENTSNYETTVNDHHGQEIILALENENTTNHEPIIIPVNDHHGQEIILAPENENTTVNHEPIIIPVNDHHGQEIMLQNENTGDHEPIIPVPAVVNTNNYNYGQEVISTPNNNRLSSQIFKDEILQAIKQEIGQNLKNEILQVVREENFNNFNITKNNSNTRLN</sequence>
<proteinExistence type="predicted"/>